<dbReference type="InterPro" id="IPR005064">
    <property type="entry name" value="BUG"/>
</dbReference>
<dbReference type="RefSeq" id="WP_130356180.1">
    <property type="nucleotide sequence ID" value="NZ_SGXC01000001.1"/>
</dbReference>
<dbReference type="EMBL" id="SGXC01000001">
    <property type="protein sequence ID" value="RZS84857.1"/>
    <property type="molecule type" value="Genomic_DNA"/>
</dbReference>
<protein>
    <submittedName>
        <fullName evidence="2">Tripartite-type tricarboxylate transporter receptor subunit TctC</fullName>
    </submittedName>
</protein>
<dbReference type="InterPro" id="IPR042100">
    <property type="entry name" value="Bug_dom1"/>
</dbReference>
<dbReference type="Pfam" id="PF03401">
    <property type="entry name" value="TctC"/>
    <property type="match status" value="1"/>
</dbReference>
<accession>A0A4V2F3P8</accession>
<comment type="caution">
    <text evidence="2">The sequence shown here is derived from an EMBL/GenBank/DDBJ whole genome shotgun (WGS) entry which is preliminary data.</text>
</comment>
<evidence type="ECO:0000313" key="2">
    <source>
        <dbReference type="EMBL" id="RZS84857.1"/>
    </source>
</evidence>
<comment type="similarity">
    <text evidence="1">Belongs to the UPF0065 (bug) family.</text>
</comment>
<dbReference type="Gene3D" id="3.40.190.150">
    <property type="entry name" value="Bordetella uptake gene, domain 1"/>
    <property type="match status" value="1"/>
</dbReference>
<dbReference type="AlphaFoldDB" id="A0A4V2F3P8"/>
<dbReference type="PANTHER" id="PTHR42928">
    <property type="entry name" value="TRICARBOXYLATE-BINDING PROTEIN"/>
    <property type="match status" value="1"/>
</dbReference>
<gene>
    <name evidence="2" type="ORF">EV675_0878</name>
</gene>
<dbReference type="PANTHER" id="PTHR42928:SF5">
    <property type="entry name" value="BLR1237 PROTEIN"/>
    <property type="match status" value="1"/>
</dbReference>
<dbReference type="Gene3D" id="3.40.190.10">
    <property type="entry name" value="Periplasmic binding protein-like II"/>
    <property type="match status" value="1"/>
</dbReference>
<proteinExistence type="inferred from homology"/>
<keyword evidence="2" id="KW-0675">Receptor</keyword>
<evidence type="ECO:0000256" key="1">
    <source>
        <dbReference type="ARBA" id="ARBA00006987"/>
    </source>
</evidence>
<name>A0A4V2F3P8_9BURK</name>
<dbReference type="CDD" id="cd13578">
    <property type="entry name" value="PBP2_Bug27"/>
    <property type="match status" value="1"/>
</dbReference>
<dbReference type="Proteomes" id="UP000292445">
    <property type="component" value="Unassembled WGS sequence"/>
</dbReference>
<sequence length="317" mass="32395">MYERIIGAVLATALAGAAGAAYPERPIQLIHGFGAGGNADTVSRLVARHLQAALGQPVVVEIKSGAGGVVASSYVTKAEPDGYTLVMLTGGHTVSAAVNKSLPYDPVADFQPISTVTAFPFVVSVKADNPARTLADLLATARAKPGTVSFSSVGVGSTQHLTGELLAATAGVQMLHVPYRGGAAPVQAVLAGDVDVLVDTATVAAPQIKAGTMRALAITSAKPWPLLPGAPVAADTVPGFQVYSWLGIAAPAKTPGPIVDRLHAALAAMLQDPAFRKAVNDIGSEPSGSSPAQMRSMIESEITRWKKVVQQANIVAN</sequence>
<dbReference type="OrthoDB" id="8880364at2"/>
<reference evidence="2 3" key="1">
    <citation type="submission" date="2019-02" db="EMBL/GenBank/DDBJ databases">
        <title>Genomic Encyclopedia of Type Strains, Phase IV (KMG-IV): sequencing the most valuable type-strain genomes for metagenomic binning, comparative biology and taxonomic classification.</title>
        <authorList>
            <person name="Goeker M."/>
        </authorList>
    </citation>
    <scope>NUCLEOTIDE SEQUENCE [LARGE SCALE GENOMIC DNA]</scope>
    <source>
        <strain evidence="2 3">K24</strain>
    </source>
</reference>
<organism evidence="2 3">
    <name type="scientific">Pigmentiphaga kullae</name>
    <dbReference type="NCBI Taxonomy" id="151784"/>
    <lineage>
        <taxon>Bacteria</taxon>
        <taxon>Pseudomonadati</taxon>
        <taxon>Pseudomonadota</taxon>
        <taxon>Betaproteobacteria</taxon>
        <taxon>Burkholderiales</taxon>
        <taxon>Alcaligenaceae</taxon>
        <taxon>Pigmentiphaga</taxon>
    </lineage>
</organism>
<dbReference type="PIRSF" id="PIRSF017082">
    <property type="entry name" value="YflP"/>
    <property type="match status" value="1"/>
</dbReference>
<keyword evidence="3" id="KW-1185">Reference proteome</keyword>
<dbReference type="SUPFAM" id="SSF53850">
    <property type="entry name" value="Periplasmic binding protein-like II"/>
    <property type="match status" value="1"/>
</dbReference>
<evidence type="ECO:0000313" key="3">
    <source>
        <dbReference type="Proteomes" id="UP000292445"/>
    </source>
</evidence>